<dbReference type="AlphaFoldDB" id="A0A0B5D8I7"/>
<reference evidence="4 5" key="1">
    <citation type="submission" date="2013-04" db="EMBL/GenBank/DDBJ databases">
        <title>Complete genome sequence of Corynebacterium humireducens DSM 45392(T), isolated from a wastewater-fed microbial fuel cell.</title>
        <authorList>
            <person name="Ruckert C."/>
            <person name="Albersmeier A."/>
            <person name="Kalinowski J."/>
        </authorList>
    </citation>
    <scope>NUCLEOTIDE SEQUENCE [LARGE SCALE GENOMIC DNA]</scope>
    <source>
        <strain evidence="5">MFC-5</strain>
    </source>
</reference>
<protein>
    <recommendedName>
        <fullName evidence="2 3">Single-stranded DNA-binding protein</fullName>
        <shortName evidence="2">SSB</shortName>
    </recommendedName>
</protein>
<dbReference type="NCBIfam" id="TIGR00621">
    <property type="entry name" value="ssb"/>
    <property type="match status" value="1"/>
</dbReference>
<dbReference type="KEGG" id="chm:B842_03450"/>
<sequence length="132" mass="14711">MAHTTIIGHLGKDPELHQSTTGTIYTRLSLAWSERYKDRTGTYIDGPTTWISITVFGRQAENAVDSLRKGHQIIATGNMRTEIWASDHGEQPIVTMIADTISPALFTQVVDIHRDDHDKPPTTPDDTDTPPF</sequence>
<dbReference type="HOGENOM" id="CLU_078758_1_0_11"/>
<evidence type="ECO:0000256" key="2">
    <source>
        <dbReference type="HAMAP-Rule" id="MF_00984"/>
    </source>
</evidence>
<dbReference type="STRING" id="1223515.B842_03450"/>
<dbReference type="Pfam" id="PF00436">
    <property type="entry name" value="SSB"/>
    <property type="match status" value="1"/>
</dbReference>
<keyword evidence="5" id="KW-1185">Reference proteome</keyword>
<dbReference type="Gene3D" id="2.40.50.140">
    <property type="entry name" value="Nucleic acid-binding proteins"/>
    <property type="match status" value="1"/>
</dbReference>
<proteinExistence type="inferred from homology"/>
<comment type="caution">
    <text evidence="2">Lacks conserved residue(s) required for the propagation of feature annotation.</text>
</comment>
<dbReference type="CDD" id="cd04496">
    <property type="entry name" value="SSB_OBF"/>
    <property type="match status" value="1"/>
</dbReference>
<dbReference type="SUPFAM" id="SSF50249">
    <property type="entry name" value="Nucleic acid-binding proteins"/>
    <property type="match status" value="1"/>
</dbReference>
<gene>
    <name evidence="4" type="ORF">B842_03450</name>
</gene>
<dbReference type="Proteomes" id="UP000031524">
    <property type="component" value="Chromosome"/>
</dbReference>
<evidence type="ECO:0000313" key="5">
    <source>
        <dbReference type="Proteomes" id="UP000031524"/>
    </source>
</evidence>
<dbReference type="HAMAP" id="MF_00984">
    <property type="entry name" value="SSB"/>
    <property type="match status" value="1"/>
</dbReference>
<dbReference type="EMBL" id="CP005286">
    <property type="protein sequence ID" value="AJE32543.1"/>
    <property type="molecule type" value="Genomic_DNA"/>
</dbReference>
<keyword evidence="1 2" id="KW-0238">DNA-binding</keyword>
<organism evidence="4 5">
    <name type="scientific">Corynebacterium humireducens NBRC 106098 = DSM 45392</name>
    <dbReference type="NCBI Taxonomy" id="1223515"/>
    <lineage>
        <taxon>Bacteria</taxon>
        <taxon>Bacillati</taxon>
        <taxon>Actinomycetota</taxon>
        <taxon>Actinomycetes</taxon>
        <taxon>Mycobacteriales</taxon>
        <taxon>Corynebacteriaceae</taxon>
        <taxon>Corynebacterium</taxon>
    </lineage>
</organism>
<evidence type="ECO:0000256" key="1">
    <source>
        <dbReference type="ARBA" id="ARBA00023125"/>
    </source>
</evidence>
<accession>A0A0B5D8I7</accession>
<dbReference type="OrthoDB" id="5069407at2"/>
<name>A0A0B5D8I7_9CORY</name>
<dbReference type="RefSeq" id="WP_052437717.1">
    <property type="nucleotide sequence ID" value="NZ_BCSU01000019.1"/>
</dbReference>
<dbReference type="GO" id="GO:0006260">
    <property type="term" value="P:DNA replication"/>
    <property type="evidence" value="ECO:0007669"/>
    <property type="project" value="InterPro"/>
</dbReference>
<dbReference type="InterPro" id="IPR000424">
    <property type="entry name" value="Primosome_PriB/ssb"/>
</dbReference>
<dbReference type="GO" id="GO:0009295">
    <property type="term" value="C:nucleoid"/>
    <property type="evidence" value="ECO:0007669"/>
    <property type="project" value="TreeGrafter"/>
</dbReference>
<dbReference type="PANTHER" id="PTHR10302:SF0">
    <property type="entry name" value="SINGLE-STRANDED DNA-BINDING PROTEIN, MITOCHONDRIAL"/>
    <property type="match status" value="1"/>
</dbReference>
<dbReference type="InterPro" id="IPR012340">
    <property type="entry name" value="NA-bd_OB-fold"/>
</dbReference>
<dbReference type="InterPro" id="IPR011344">
    <property type="entry name" value="ssDNA-bd"/>
</dbReference>
<dbReference type="GO" id="GO:0003697">
    <property type="term" value="F:single-stranded DNA binding"/>
    <property type="evidence" value="ECO:0007669"/>
    <property type="project" value="UniProtKB-UniRule"/>
</dbReference>
<evidence type="ECO:0000313" key="4">
    <source>
        <dbReference type="EMBL" id="AJE32543.1"/>
    </source>
</evidence>
<dbReference type="PANTHER" id="PTHR10302">
    <property type="entry name" value="SINGLE-STRANDED DNA-BINDING PROTEIN"/>
    <property type="match status" value="1"/>
</dbReference>
<evidence type="ECO:0000256" key="3">
    <source>
        <dbReference type="RuleBase" id="RU000524"/>
    </source>
</evidence>
<dbReference type="PROSITE" id="PS50935">
    <property type="entry name" value="SSB"/>
    <property type="match status" value="1"/>
</dbReference>
<comment type="subunit">
    <text evidence="2">Homotetramer.</text>
</comment>